<feature type="transmembrane region" description="Helical" evidence="1">
    <location>
        <begin position="315"/>
        <end position="340"/>
    </location>
</feature>
<gene>
    <name evidence="2" type="ORF">JI749_00800</name>
</gene>
<evidence type="ECO:0000313" key="2">
    <source>
        <dbReference type="EMBL" id="QQR36216.1"/>
    </source>
</evidence>
<feature type="transmembrane region" description="Helical" evidence="1">
    <location>
        <begin position="231"/>
        <end position="254"/>
    </location>
</feature>
<evidence type="ECO:0000313" key="3">
    <source>
        <dbReference type="Proteomes" id="UP000595460"/>
    </source>
</evidence>
<accession>A0ABX7BWQ5</accession>
<keyword evidence="1" id="KW-0812">Transmembrane</keyword>
<protein>
    <recommendedName>
        <fullName evidence="4">NnrS family protein</fullName>
    </recommendedName>
</protein>
<dbReference type="EMBL" id="CP068047">
    <property type="protein sequence ID" value="QQR36216.1"/>
    <property type="molecule type" value="Genomic_DNA"/>
</dbReference>
<feature type="transmembrane region" description="Helical" evidence="1">
    <location>
        <begin position="260"/>
        <end position="285"/>
    </location>
</feature>
<sequence length="349" mass="36197">MSPTNLFSRWLLAATAVLAVAGLYGGLVRVGVPLPYAPAPAQLHGLIMIQGVFGILVPLERAVALRRPVWLVAPTLSVLATAGLLAGLPSAAPMLAYVLAATLFCAMSLQVVGLQPAAFTLALLLGAGCLLVGAIMAIAGDVGDALPWWLGFLVLTVAAERLELSRFIGHGRASIATFFAATATLLAGCAVGFDGAWGSRLFALGLALLSAWLWRHDIALRTVRSRGQARFMAASILCGHAWLAVAGGVGLLVPDTARDALIHAVTIGFTLSMVMGHALVILPAVAGLRLRYSPSLFAPLAILQAAAGSRVLTDLWLIDCLWVSGLLTVLAPALFATLLARSSHTRPAG</sequence>
<name>A0ABX7BWQ5_9HYPH</name>
<feature type="transmembrane region" description="Helical" evidence="1">
    <location>
        <begin position="94"/>
        <end position="112"/>
    </location>
</feature>
<keyword evidence="3" id="KW-1185">Reference proteome</keyword>
<feature type="transmembrane region" description="Helical" evidence="1">
    <location>
        <begin position="145"/>
        <end position="162"/>
    </location>
</feature>
<organism evidence="2 3">
    <name type="scientific">Devosia oryziradicis</name>
    <dbReference type="NCBI Taxonomy" id="2801335"/>
    <lineage>
        <taxon>Bacteria</taxon>
        <taxon>Pseudomonadati</taxon>
        <taxon>Pseudomonadota</taxon>
        <taxon>Alphaproteobacteria</taxon>
        <taxon>Hyphomicrobiales</taxon>
        <taxon>Devosiaceae</taxon>
        <taxon>Devosia</taxon>
    </lineage>
</organism>
<keyword evidence="1" id="KW-1133">Transmembrane helix</keyword>
<evidence type="ECO:0000256" key="1">
    <source>
        <dbReference type="SAM" id="Phobius"/>
    </source>
</evidence>
<dbReference type="RefSeq" id="WP_201657368.1">
    <property type="nucleotide sequence ID" value="NZ_CP068047.1"/>
</dbReference>
<feature type="transmembrane region" description="Helical" evidence="1">
    <location>
        <begin position="174"/>
        <end position="193"/>
    </location>
</feature>
<reference evidence="2 3" key="1">
    <citation type="submission" date="2021-01" db="EMBL/GenBank/DDBJ databases">
        <title>Genome seq and assembly of Devosia sp. G19.</title>
        <authorList>
            <person name="Chhetri G."/>
        </authorList>
    </citation>
    <scope>NUCLEOTIDE SEQUENCE [LARGE SCALE GENOMIC DNA]</scope>
    <source>
        <strain evidence="2 3">G19</strain>
    </source>
</reference>
<feature type="transmembrane region" description="Helical" evidence="1">
    <location>
        <begin position="69"/>
        <end position="88"/>
    </location>
</feature>
<evidence type="ECO:0008006" key="4">
    <source>
        <dbReference type="Google" id="ProtNLM"/>
    </source>
</evidence>
<dbReference type="Proteomes" id="UP000595460">
    <property type="component" value="Chromosome"/>
</dbReference>
<proteinExistence type="predicted"/>
<feature type="transmembrane region" description="Helical" evidence="1">
    <location>
        <begin position="119"/>
        <end position="139"/>
    </location>
</feature>
<feature type="transmembrane region" description="Helical" evidence="1">
    <location>
        <begin position="41"/>
        <end position="57"/>
    </location>
</feature>
<keyword evidence="1" id="KW-0472">Membrane</keyword>